<comment type="caution">
    <text evidence="1">The sequence shown here is derived from an EMBL/GenBank/DDBJ whole genome shotgun (WGS) entry which is preliminary data.</text>
</comment>
<organism evidence="1 2">
    <name type="scientific">Manihot esculenta</name>
    <name type="common">Cassava</name>
    <name type="synonym">Jatropha manihot</name>
    <dbReference type="NCBI Taxonomy" id="3983"/>
    <lineage>
        <taxon>Eukaryota</taxon>
        <taxon>Viridiplantae</taxon>
        <taxon>Streptophyta</taxon>
        <taxon>Embryophyta</taxon>
        <taxon>Tracheophyta</taxon>
        <taxon>Spermatophyta</taxon>
        <taxon>Magnoliopsida</taxon>
        <taxon>eudicotyledons</taxon>
        <taxon>Gunneridae</taxon>
        <taxon>Pentapetalae</taxon>
        <taxon>rosids</taxon>
        <taxon>fabids</taxon>
        <taxon>Malpighiales</taxon>
        <taxon>Euphorbiaceae</taxon>
        <taxon>Crotonoideae</taxon>
        <taxon>Manihoteae</taxon>
        <taxon>Manihot</taxon>
    </lineage>
</organism>
<name>A0ACB7H1I3_MANES</name>
<proteinExistence type="predicted"/>
<evidence type="ECO:0000313" key="1">
    <source>
        <dbReference type="EMBL" id="KAG8645839.1"/>
    </source>
</evidence>
<dbReference type="EMBL" id="CM004396">
    <property type="protein sequence ID" value="KAG8645839.1"/>
    <property type="molecule type" value="Genomic_DNA"/>
</dbReference>
<accession>A0ACB7H1I3</accession>
<sequence>MKQCADKKRSKRQFEVGDWVYLKLQPYRQSSLALRKNFKISTKYYGPFEWLSRVGLVAYKLKLPFTATIHLVFHVSLLKKKIREQAVVIVELPTFLEYIALIVLEKVLQTRTIDRSNKQIFQGLIKWQGLLKDDATWKDQAFITSQFPKF</sequence>
<keyword evidence="2" id="KW-1185">Reference proteome</keyword>
<gene>
    <name evidence="1" type="ORF">MANES_10G098575v8</name>
</gene>
<evidence type="ECO:0000313" key="2">
    <source>
        <dbReference type="Proteomes" id="UP000091857"/>
    </source>
</evidence>
<reference evidence="2" key="1">
    <citation type="journal article" date="2016" name="Nat. Biotechnol.">
        <title>Sequencing wild and cultivated cassava and related species reveals extensive interspecific hybridization and genetic diversity.</title>
        <authorList>
            <person name="Bredeson J.V."/>
            <person name="Lyons J.B."/>
            <person name="Prochnik S.E."/>
            <person name="Wu G.A."/>
            <person name="Ha C.M."/>
            <person name="Edsinger-Gonzales E."/>
            <person name="Grimwood J."/>
            <person name="Schmutz J."/>
            <person name="Rabbi I.Y."/>
            <person name="Egesi C."/>
            <person name="Nauluvula P."/>
            <person name="Lebot V."/>
            <person name="Ndunguru J."/>
            <person name="Mkamilo G."/>
            <person name="Bart R.S."/>
            <person name="Setter T.L."/>
            <person name="Gleadow R.M."/>
            <person name="Kulakow P."/>
            <person name="Ferguson M.E."/>
            <person name="Rounsley S."/>
            <person name="Rokhsar D.S."/>
        </authorList>
    </citation>
    <scope>NUCLEOTIDE SEQUENCE [LARGE SCALE GENOMIC DNA]</scope>
    <source>
        <strain evidence="2">cv. AM560-2</strain>
    </source>
</reference>
<protein>
    <submittedName>
        <fullName evidence="1">Uncharacterized protein</fullName>
    </submittedName>
</protein>
<dbReference type="Proteomes" id="UP000091857">
    <property type="component" value="Chromosome 10"/>
</dbReference>